<accession>A0A1Y2F9B3</accession>
<name>A0A1Y2F9B3_PROLT</name>
<protein>
    <submittedName>
        <fullName evidence="6">PQ loop repeat-domain-containing protein</fullName>
    </submittedName>
</protein>
<proteinExistence type="predicted"/>
<evidence type="ECO:0000256" key="4">
    <source>
        <dbReference type="ARBA" id="ARBA00023136"/>
    </source>
</evidence>
<reference evidence="6 7" key="1">
    <citation type="submission" date="2016-07" db="EMBL/GenBank/DDBJ databases">
        <title>Pervasive Adenine N6-methylation of Active Genes in Fungi.</title>
        <authorList>
            <consortium name="DOE Joint Genome Institute"/>
            <person name="Mondo S.J."/>
            <person name="Dannebaum R.O."/>
            <person name="Kuo R.C."/>
            <person name="Labutti K."/>
            <person name="Haridas S."/>
            <person name="Kuo A."/>
            <person name="Salamov A."/>
            <person name="Ahrendt S.R."/>
            <person name="Lipzen A."/>
            <person name="Sullivan W."/>
            <person name="Andreopoulos W.B."/>
            <person name="Clum A."/>
            <person name="Lindquist E."/>
            <person name="Daum C."/>
            <person name="Ramamoorthy G.K."/>
            <person name="Gryganskyi A."/>
            <person name="Culley D."/>
            <person name="Magnuson J.K."/>
            <person name="James T.Y."/>
            <person name="O'Malley M.A."/>
            <person name="Stajich J.E."/>
            <person name="Spatafora J.W."/>
            <person name="Visel A."/>
            <person name="Grigoriev I.V."/>
        </authorList>
    </citation>
    <scope>NUCLEOTIDE SEQUENCE [LARGE SCALE GENOMIC DNA]</scope>
    <source>
        <strain evidence="6 7">12-1054</strain>
    </source>
</reference>
<feature type="transmembrane region" description="Helical" evidence="5">
    <location>
        <begin position="189"/>
        <end position="214"/>
    </location>
</feature>
<dbReference type="InterPro" id="IPR006603">
    <property type="entry name" value="PQ-loop_rpt"/>
</dbReference>
<evidence type="ECO:0000256" key="1">
    <source>
        <dbReference type="ARBA" id="ARBA00004141"/>
    </source>
</evidence>
<dbReference type="SMART" id="SM00679">
    <property type="entry name" value="CTNS"/>
    <property type="match status" value="2"/>
</dbReference>
<dbReference type="GeneID" id="63786226"/>
<dbReference type="Pfam" id="PF04193">
    <property type="entry name" value="PQ-loop"/>
    <property type="match status" value="2"/>
</dbReference>
<feature type="transmembrane region" description="Helical" evidence="5">
    <location>
        <begin position="41"/>
        <end position="60"/>
    </location>
</feature>
<dbReference type="EMBL" id="MCFI01000013">
    <property type="protein sequence ID" value="ORY80479.1"/>
    <property type="molecule type" value="Genomic_DNA"/>
</dbReference>
<dbReference type="Proteomes" id="UP000193685">
    <property type="component" value="Unassembled WGS sequence"/>
</dbReference>
<evidence type="ECO:0000256" key="5">
    <source>
        <dbReference type="SAM" id="Phobius"/>
    </source>
</evidence>
<dbReference type="AlphaFoldDB" id="A0A1Y2F9B3"/>
<feature type="transmembrane region" description="Helical" evidence="5">
    <location>
        <begin position="131"/>
        <end position="151"/>
    </location>
</feature>
<dbReference type="GO" id="GO:0016020">
    <property type="term" value="C:membrane"/>
    <property type="evidence" value="ECO:0007669"/>
    <property type="project" value="UniProtKB-SubCell"/>
</dbReference>
<dbReference type="PANTHER" id="PTHR16201:SF37">
    <property type="entry name" value="PQ-LOOP REPEAT-CONTAINING PROTEIN"/>
    <property type="match status" value="1"/>
</dbReference>
<evidence type="ECO:0000256" key="3">
    <source>
        <dbReference type="ARBA" id="ARBA00022989"/>
    </source>
</evidence>
<evidence type="ECO:0000313" key="7">
    <source>
        <dbReference type="Proteomes" id="UP000193685"/>
    </source>
</evidence>
<keyword evidence="3 5" id="KW-1133">Transmembrane helix</keyword>
<comment type="subcellular location">
    <subcellularLocation>
        <location evidence="1">Membrane</location>
        <topology evidence="1">Multi-pass membrane protein</topology>
    </subcellularLocation>
</comment>
<dbReference type="OMA" id="IDWNGAF"/>
<sequence length="270" mass="29918">MGENSAAATVFAVAGAICWSLQLVPQIVLNHRRKTTDGFSGLMMLLWVLAGLPLGIYNVIQDLNIGLQIQPQSFMAFALVCYLQTFHYRLGWTYTKSGVIFLMSAASLAGLEVAGIELLKLGRRNEVEWPVTLVGVCSAVLINIGLLPQYWEIYKRRAVIGVSYFFLSVDTAGAVFSFIAVALADEWDVLAAVSYGLLALEELVIFALGFAFWLRDRRRRKAGRIATTDEETEIEEICQTESLTRLPGPEAEPDKIISEHGKVEALKDER</sequence>
<comment type="caution">
    <text evidence="6">The sequence shown here is derived from an EMBL/GenBank/DDBJ whole genome shotgun (WGS) entry which is preliminary data.</text>
</comment>
<dbReference type="InterPro" id="IPR051415">
    <property type="entry name" value="LAAT-1"/>
</dbReference>
<feature type="transmembrane region" description="Helical" evidence="5">
    <location>
        <begin position="158"/>
        <end position="183"/>
    </location>
</feature>
<organism evidence="6 7">
    <name type="scientific">Protomyces lactucae-debilis</name>
    <dbReference type="NCBI Taxonomy" id="2754530"/>
    <lineage>
        <taxon>Eukaryota</taxon>
        <taxon>Fungi</taxon>
        <taxon>Dikarya</taxon>
        <taxon>Ascomycota</taxon>
        <taxon>Taphrinomycotina</taxon>
        <taxon>Taphrinomycetes</taxon>
        <taxon>Taphrinales</taxon>
        <taxon>Protomycetaceae</taxon>
        <taxon>Protomyces</taxon>
    </lineage>
</organism>
<dbReference type="OrthoDB" id="407617at2759"/>
<dbReference type="RefSeq" id="XP_040724367.1">
    <property type="nucleotide sequence ID" value="XM_040869627.1"/>
</dbReference>
<evidence type="ECO:0000313" key="6">
    <source>
        <dbReference type="EMBL" id="ORY80479.1"/>
    </source>
</evidence>
<keyword evidence="7" id="KW-1185">Reference proteome</keyword>
<dbReference type="Gene3D" id="1.20.1280.290">
    <property type="match status" value="2"/>
</dbReference>
<feature type="transmembrane region" description="Helical" evidence="5">
    <location>
        <begin position="6"/>
        <end position="29"/>
    </location>
</feature>
<gene>
    <name evidence="6" type="ORF">BCR37DRAFT_381152</name>
</gene>
<keyword evidence="2 5" id="KW-0812">Transmembrane</keyword>
<evidence type="ECO:0000256" key="2">
    <source>
        <dbReference type="ARBA" id="ARBA00022692"/>
    </source>
</evidence>
<feature type="transmembrane region" description="Helical" evidence="5">
    <location>
        <begin position="99"/>
        <end position="119"/>
    </location>
</feature>
<dbReference type="PANTHER" id="PTHR16201">
    <property type="entry name" value="SEVEN TRANSMEMBRANE PROTEIN 1-RELATED"/>
    <property type="match status" value="1"/>
</dbReference>
<keyword evidence="4 5" id="KW-0472">Membrane</keyword>